<feature type="transmembrane region" description="Helical" evidence="1">
    <location>
        <begin position="52"/>
        <end position="69"/>
    </location>
</feature>
<evidence type="ECO:0000256" key="1">
    <source>
        <dbReference type="SAM" id="Phobius"/>
    </source>
</evidence>
<organism evidence="2 3">
    <name type="scientific">Armatimonas rosea</name>
    <dbReference type="NCBI Taxonomy" id="685828"/>
    <lineage>
        <taxon>Bacteria</taxon>
        <taxon>Bacillati</taxon>
        <taxon>Armatimonadota</taxon>
        <taxon>Armatimonadia</taxon>
        <taxon>Armatimonadales</taxon>
        <taxon>Armatimonadaceae</taxon>
        <taxon>Armatimonas</taxon>
    </lineage>
</organism>
<comment type="caution">
    <text evidence="2">The sequence shown here is derived from an EMBL/GenBank/DDBJ whole genome shotgun (WGS) entry which is preliminary data.</text>
</comment>
<keyword evidence="1" id="KW-0472">Membrane</keyword>
<reference evidence="2 3" key="1">
    <citation type="submission" date="2020-08" db="EMBL/GenBank/DDBJ databases">
        <title>Genomic Encyclopedia of Type Strains, Phase IV (KMG-IV): sequencing the most valuable type-strain genomes for metagenomic binning, comparative biology and taxonomic classification.</title>
        <authorList>
            <person name="Goeker M."/>
        </authorList>
    </citation>
    <scope>NUCLEOTIDE SEQUENCE [LARGE SCALE GENOMIC DNA]</scope>
    <source>
        <strain evidence="2 3">DSM 23562</strain>
    </source>
</reference>
<dbReference type="Proteomes" id="UP000520814">
    <property type="component" value="Unassembled WGS sequence"/>
</dbReference>
<protein>
    <submittedName>
        <fullName evidence="2">Tetratricopeptide (TPR) repeat protein</fullName>
    </submittedName>
</protein>
<name>A0A7W9W608_ARMRO</name>
<dbReference type="EMBL" id="JACHGW010000001">
    <property type="protein sequence ID" value="MBB6049636.1"/>
    <property type="molecule type" value="Genomic_DNA"/>
</dbReference>
<dbReference type="AlphaFoldDB" id="A0A7W9W608"/>
<dbReference type="RefSeq" id="WP_184193233.1">
    <property type="nucleotide sequence ID" value="NZ_JACHGW010000001.1"/>
</dbReference>
<proteinExistence type="predicted"/>
<dbReference type="SUPFAM" id="SSF48452">
    <property type="entry name" value="TPR-like"/>
    <property type="match status" value="1"/>
</dbReference>
<dbReference type="InterPro" id="IPR011990">
    <property type="entry name" value="TPR-like_helical_dom_sf"/>
</dbReference>
<dbReference type="Gene3D" id="2.50.20.10">
    <property type="entry name" value="Lipoprotein localisation LolA/LolB/LppX"/>
    <property type="match status" value="1"/>
</dbReference>
<accession>A0A7W9W608</accession>
<gene>
    <name evidence="2" type="ORF">HNQ39_001398</name>
</gene>
<keyword evidence="1" id="KW-1133">Transmembrane helix</keyword>
<evidence type="ECO:0000313" key="2">
    <source>
        <dbReference type="EMBL" id="MBB6049636.1"/>
    </source>
</evidence>
<keyword evidence="1" id="KW-0812">Transmembrane</keyword>
<evidence type="ECO:0000313" key="3">
    <source>
        <dbReference type="Proteomes" id="UP000520814"/>
    </source>
</evidence>
<keyword evidence="3" id="KW-1185">Reference proteome</keyword>
<sequence length="592" mass="66991">MNENTKTTPNALTESYPAQRVSDDLRLRVKRLAAQHDDKAGLRAQSQRKRRLILSYGGAVAAVGAGLFLQPKFAAAAVLGRIEHALDGVRTFHEVAWEQGSNTERWWKVGEVSRTETPSSTVVIRDGKHYQWLRESNKVIVQPAKPLNNSLSRSGFTITSLIHDLKRSGWTGSLETLSDTTENGKTFQRFQVTMKSWEGTMRVVLVVDPATQLPKRYEGFVQRDGDWEPFNRIELEYNQPESPTLFSGEFPGARVLDLEKEKVLWQEKLEHTIAEVKLGERTIQVRDIRVNPQGAVFVLYTAGKTFKDYAWKPSGAWGTAELPRDWQVQLVGGGYKCQDIYNRQLLTKEWSLKNLGAQPVLRSGEVLQGTWFIPTAARPTASKSVTLRFAAAPTNLHGPALEREGRRVMLAQETLLPDYRQASVTLTPTPQSDFVPDYWPILVKMPLSADFEGKELRQRFESARSTELMRHRATLPEALEAIQAEEAATRTPDHNFLLKKTQVLGLLGRRAEAEKALQQALTAHADQSRHFPKQYEGDYFFWEQVCTAWYAIGDEAKAVEAREKALALARPSFPGRVTWHQEHPNDLRPKLD</sequence>